<organism evidence="1 2">
    <name type="scientific">Kingdonia uniflora</name>
    <dbReference type="NCBI Taxonomy" id="39325"/>
    <lineage>
        <taxon>Eukaryota</taxon>
        <taxon>Viridiplantae</taxon>
        <taxon>Streptophyta</taxon>
        <taxon>Embryophyta</taxon>
        <taxon>Tracheophyta</taxon>
        <taxon>Spermatophyta</taxon>
        <taxon>Magnoliopsida</taxon>
        <taxon>Ranunculales</taxon>
        <taxon>Circaeasteraceae</taxon>
        <taxon>Kingdonia</taxon>
    </lineage>
</organism>
<reference evidence="1 2" key="1">
    <citation type="journal article" date="2020" name="IScience">
        <title>Genome Sequencing of the Endangered Kingdonia uniflora (Circaeasteraceae, Ranunculales) Reveals Potential Mechanisms of Evolutionary Specialization.</title>
        <authorList>
            <person name="Sun Y."/>
            <person name="Deng T."/>
            <person name="Zhang A."/>
            <person name="Moore M.J."/>
            <person name="Landis J.B."/>
            <person name="Lin N."/>
            <person name="Zhang H."/>
            <person name="Zhang X."/>
            <person name="Huang J."/>
            <person name="Zhang X."/>
            <person name="Sun H."/>
            <person name="Wang H."/>
        </authorList>
    </citation>
    <scope>NUCLEOTIDE SEQUENCE [LARGE SCALE GENOMIC DNA]</scope>
    <source>
        <strain evidence="1">TB1705</strain>
        <tissue evidence="1">Leaf</tissue>
    </source>
</reference>
<sequence length="93" mass="9856">GPLQIEGAESALETACCFNRGPRGALEADFLGFFLFLSVGFTTAMTSGEFKGLEETRTSNCNSSSRLDILLSLLVSPPKQLSLPGSNLEEPTA</sequence>
<name>A0A7J7MS04_9MAGN</name>
<comment type="caution">
    <text evidence="1">The sequence shown here is derived from an EMBL/GenBank/DDBJ whole genome shotgun (WGS) entry which is preliminary data.</text>
</comment>
<gene>
    <name evidence="1" type="ORF">GIB67_004488</name>
</gene>
<evidence type="ECO:0000313" key="2">
    <source>
        <dbReference type="Proteomes" id="UP000541444"/>
    </source>
</evidence>
<feature type="non-terminal residue" evidence="1">
    <location>
        <position position="1"/>
    </location>
</feature>
<dbReference type="EMBL" id="JACGCM010001275">
    <property type="protein sequence ID" value="KAF6157550.1"/>
    <property type="molecule type" value="Genomic_DNA"/>
</dbReference>
<accession>A0A7J7MS04</accession>
<proteinExistence type="predicted"/>
<protein>
    <submittedName>
        <fullName evidence="1">Uncharacterized protein</fullName>
    </submittedName>
</protein>
<keyword evidence="2" id="KW-1185">Reference proteome</keyword>
<evidence type="ECO:0000313" key="1">
    <source>
        <dbReference type="EMBL" id="KAF6157550.1"/>
    </source>
</evidence>
<dbReference type="AlphaFoldDB" id="A0A7J7MS04"/>
<dbReference type="Proteomes" id="UP000541444">
    <property type="component" value="Unassembled WGS sequence"/>
</dbReference>